<dbReference type="RefSeq" id="WP_184573639.1">
    <property type="nucleotide sequence ID" value="NZ_JACHJT010000001.1"/>
</dbReference>
<dbReference type="InterPro" id="IPR056100">
    <property type="entry name" value="DUF7683"/>
</dbReference>
<dbReference type="Pfam" id="PF24731">
    <property type="entry name" value="DUF7683"/>
    <property type="match status" value="1"/>
</dbReference>
<dbReference type="EMBL" id="JACHJT010000001">
    <property type="protein sequence ID" value="MBB4929287.1"/>
    <property type="molecule type" value="Genomic_DNA"/>
</dbReference>
<accession>A0A7W7RC67</accession>
<gene>
    <name evidence="2" type="ORF">F4561_000107</name>
</gene>
<organism evidence="2 3">
    <name type="scientific">Lipingzhangella halophila</name>
    <dbReference type="NCBI Taxonomy" id="1783352"/>
    <lineage>
        <taxon>Bacteria</taxon>
        <taxon>Bacillati</taxon>
        <taxon>Actinomycetota</taxon>
        <taxon>Actinomycetes</taxon>
        <taxon>Streptosporangiales</taxon>
        <taxon>Nocardiopsidaceae</taxon>
        <taxon>Lipingzhangella</taxon>
    </lineage>
</organism>
<evidence type="ECO:0000313" key="3">
    <source>
        <dbReference type="Proteomes" id="UP000523007"/>
    </source>
</evidence>
<feature type="domain" description="DUF7683" evidence="1">
    <location>
        <begin position="5"/>
        <end position="74"/>
    </location>
</feature>
<dbReference type="Proteomes" id="UP000523007">
    <property type="component" value="Unassembled WGS sequence"/>
</dbReference>
<name>A0A7W7RC67_9ACTN</name>
<keyword evidence="3" id="KW-1185">Reference proteome</keyword>
<proteinExistence type="predicted"/>
<reference evidence="2 3" key="1">
    <citation type="submission" date="2020-08" db="EMBL/GenBank/DDBJ databases">
        <title>Sequencing the genomes of 1000 actinobacteria strains.</title>
        <authorList>
            <person name="Klenk H.-P."/>
        </authorList>
    </citation>
    <scope>NUCLEOTIDE SEQUENCE [LARGE SCALE GENOMIC DNA]</scope>
    <source>
        <strain evidence="2 3">DSM 102030</strain>
    </source>
</reference>
<comment type="caution">
    <text evidence="2">The sequence shown here is derived from an EMBL/GenBank/DDBJ whole genome shotgun (WGS) entry which is preliminary data.</text>
</comment>
<evidence type="ECO:0000259" key="1">
    <source>
        <dbReference type="Pfam" id="PF24731"/>
    </source>
</evidence>
<evidence type="ECO:0000313" key="2">
    <source>
        <dbReference type="EMBL" id="MBB4929287.1"/>
    </source>
</evidence>
<protein>
    <recommendedName>
        <fullName evidence="1">DUF7683 domain-containing protein</fullName>
    </recommendedName>
</protein>
<dbReference type="AlphaFoldDB" id="A0A7W7RC67"/>
<sequence>MLLVREVCGFDKETGEFVWSAPIDETPVRVLADYLDSEDEDDLVFVYDLTGDVLEQAARLVGFEIRPDLDYQLTAHSPE</sequence>